<keyword evidence="7" id="KW-1185">Reference proteome</keyword>
<dbReference type="PANTHER" id="PTHR12128">
    <property type="entry name" value="DIHYDRODIPICOLINATE SYNTHASE"/>
    <property type="match status" value="1"/>
</dbReference>
<feature type="active site" description="Schiff-base intermediate with substrate" evidence="4">
    <location>
        <position position="176"/>
    </location>
</feature>
<evidence type="ECO:0000256" key="3">
    <source>
        <dbReference type="PIRNR" id="PIRNR001365"/>
    </source>
</evidence>
<feature type="binding site" evidence="5">
    <location>
        <position position="217"/>
    </location>
    <ligand>
        <name>pyruvate</name>
        <dbReference type="ChEBI" id="CHEBI:15361"/>
    </ligand>
</feature>
<gene>
    <name evidence="6" type="ORF">D5F53_13545</name>
</gene>
<dbReference type="AlphaFoldDB" id="A0A385TKS7"/>
<dbReference type="Proteomes" id="UP000266552">
    <property type="component" value="Chromosome"/>
</dbReference>
<dbReference type="Pfam" id="PF00701">
    <property type="entry name" value="DHDPS"/>
    <property type="match status" value="1"/>
</dbReference>
<evidence type="ECO:0000313" key="6">
    <source>
        <dbReference type="EMBL" id="AYB44253.1"/>
    </source>
</evidence>
<keyword evidence="2 3" id="KW-0456">Lyase</keyword>
<dbReference type="KEGG" id="plw:D5F53_13545"/>
<organism evidence="6 7">
    <name type="scientific">Paenibacillus lautus</name>
    <name type="common">Bacillus lautus</name>
    <dbReference type="NCBI Taxonomy" id="1401"/>
    <lineage>
        <taxon>Bacteria</taxon>
        <taxon>Bacillati</taxon>
        <taxon>Bacillota</taxon>
        <taxon>Bacilli</taxon>
        <taxon>Bacillales</taxon>
        <taxon>Paenibacillaceae</taxon>
        <taxon>Paenibacillus</taxon>
    </lineage>
</organism>
<feature type="active site" description="Proton donor/acceptor" evidence="4">
    <location>
        <position position="148"/>
    </location>
</feature>
<accession>A0A385TKS7</accession>
<comment type="similarity">
    <text evidence="1 3">Belongs to the DapA family.</text>
</comment>
<sequence length="302" mass="33048">MNRRRRSLNFKGNPNKKFEGVFALLLTPFHEDGSIDWPAYERYVEWQLSFEPQGLFAVCGSSEMKWLSLTERLELMKRTVKLAGKTTVVATGNLEVPAMQEEELKQALGTGIHGVVLVPPPGMGENQSKLAEHFGRLADIADRPVVLYEWPLVEPYEINPAVYAGLTEQGNVIGIKDTTCTLEGITAKIQAAPDSIVYQANTPFMLEAIRQGAKGMMAVVSAAGGRTVADFWKAASQGSSHAEHLHREIVYLDALLRFGYPSSAKMLAALQGVPMGLSVRSGGFASLETKKALEVWLQTVNA</sequence>
<dbReference type="GO" id="GO:0008840">
    <property type="term" value="F:4-hydroxy-tetrahydrodipicolinate synthase activity"/>
    <property type="evidence" value="ECO:0007669"/>
    <property type="project" value="TreeGrafter"/>
</dbReference>
<reference evidence="6 7" key="1">
    <citation type="submission" date="2018-09" db="EMBL/GenBank/DDBJ databases">
        <title>Genome Sequence of Paenibacillus lautus Strain E7593-69, Azo Dye-Degrading Bacteria, Isolated from Commercial Tattoo Inks.</title>
        <authorList>
            <person name="Nho S.W."/>
            <person name="Kim S.-J."/>
            <person name="Kweon O."/>
            <person name="Cerniglia C.E."/>
        </authorList>
    </citation>
    <scope>NUCLEOTIDE SEQUENCE [LARGE SCALE GENOMIC DNA]</scope>
    <source>
        <strain evidence="6 7">E7593-69</strain>
    </source>
</reference>
<evidence type="ECO:0000313" key="7">
    <source>
        <dbReference type="Proteomes" id="UP000266552"/>
    </source>
</evidence>
<dbReference type="PIRSF" id="PIRSF001365">
    <property type="entry name" value="DHDPS"/>
    <property type="match status" value="1"/>
</dbReference>
<dbReference type="InterPro" id="IPR002220">
    <property type="entry name" value="DapA-like"/>
</dbReference>
<dbReference type="EMBL" id="CP032412">
    <property type="protein sequence ID" value="AYB44253.1"/>
    <property type="molecule type" value="Genomic_DNA"/>
</dbReference>
<dbReference type="SMART" id="SM01130">
    <property type="entry name" value="DHDPS"/>
    <property type="match status" value="1"/>
</dbReference>
<dbReference type="CDD" id="cd00408">
    <property type="entry name" value="DHDPS-like"/>
    <property type="match status" value="1"/>
</dbReference>
<dbReference type="Gene3D" id="3.20.20.70">
    <property type="entry name" value="Aldolase class I"/>
    <property type="match status" value="1"/>
</dbReference>
<evidence type="ECO:0000256" key="5">
    <source>
        <dbReference type="PIRSR" id="PIRSR001365-2"/>
    </source>
</evidence>
<evidence type="ECO:0000256" key="2">
    <source>
        <dbReference type="ARBA" id="ARBA00023239"/>
    </source>
</evidence>
<dbReference type="PANTHER" id="PTHR12128:SF66">
    <property type="entry name" value="4-HYDROXY-2-OXOGLUTARATE ALDOLASE, MITOCHONDRIAL"/>
    <property type="match status" value="1"/>
</dbReference>
<evidence type="ECO:0000256" key="1">
    <source>
        <dbReference type="ARBA" id="ARBA00007592"/>
    </source>
</evidence>
<name>A0A385TKS7_PAELA</name>
<dbReference type="SUPFAM" id="SSF51569">
    <property type="entry name" value="Aldolase"/>
    <property type="match status" value="1"/>
</dbReference>
<proteinExistence type="inferred from homology"/>
<protein>
    <submittedName>
        <fullName evidence="6">Dihydrodipicolinate synthase family protein</fullName>
    </submittedName>
</protein>
<dbReference type="InterPro" id="IPR013785">
    <property type="entry name" value="Aldolase_TIM"/>
</dbReference>
<evidence type="ECO:0000256" key="4">
    <source>
        <dbReference type="PIRSR" id="PIRSR001365-1"/>
    </source>
</evidence>